<proteinExistence type="predicted"/>
<feature type="region of interest" description="Disordered" evidence="1">
    <location>
        <begin position="1"/>
        <end position="115"/>
    </location>
</feature>
<evidence type="ECO:0000313" key="3">
    <source>
        <dbReference type="Proteomes" id="UP001153148"/>
    </source>
</evidence>
<gene>
    <name evidence="2" type="ORF">TPAB3V08_LOCUS13065</name>
</gene>
<sequence length="278" mass="29275">DVWSGSDEECRSPGSPRPAVRPGSPDPRRKAPVPVGVLPSILVSPCSRKSSLASRRGSDISNLNDNSRRGSDCSRRGSDISKQGDNFSRRLGGDLTRRSSDTSRRGSDLASRRGSECSNLADIAEDNVSVALVSSTALSLAKKKKNLTWKAGEGPNSCGGTKRKPFSQGGAMELGEDDITAETTLLPQASTGCSQDKGDLTLHSILNHIAYVNKAALSGGEDPNDEQGSSRKSQVQRVLHVTYTTAILGLSLCAADLGRLYGPYGLMAATSNVTRVSG</sequence>
<reference evidence="2" key="1">
    <citation type="submission" date="2021-03" db="EMBL/GenBank/DDBJ databases">
        <authorList>
            <person name="Tran Van P."/>
        </authorList>
    </citation>
    <scope>NUCLEOTIDE SEQUENCE</scope>
</reference>
<keyword evidence="3" id="KW-1185">Reference proteome</keyword>
<name>A0ABN7PG73_TIMPD</name>
<protein>
    <submittedName>
        <fullName evidence="2">Uncharacterized protein</fullName>
    </submittedName>
</protein>
<dbReference type="EMBL" id="CAJPIN010050645">
    <property type="protein sequence ID" value="CAG2066122.1"/>
    <property type="molecule type" value="Genomic_DNA"/>
</dbReference>
<comment type="caution">
    <text evidence="2">The sequence shown here is derived from an EMBL/GenBank/DDBJ whole genome shotgun (WGS) entry which is preliminary data.</text>
</comment>
<evidence type="ECO:0000256" key="1">
    <source>
        <dbReference type="SAM" id="MobiDB-lite"/>
    </source>
</evidence>
<accession>A0ABN7PG73</accession>
<feature type="non-terminal residue" evidence="2">
    <location>
        <position position="1"/>
    </location>
</feature>
<feature type="compositionally biased region" description="Basic and acidic residues" evidence="1">
    <location>
        <begin position="66"/>
        <end position="79"/>
    </location>
</feature>
<evidence type="ECO:0000313" key="2">
    <source>
        <dbReference type="EMBL" id="CAG2066122.1"/>
    </source>
</evidence>
<dbReference type="Proteomes" id="UP001153148">
    <property type="component" value="Unassembled WGS sequence"/>
</dbReference>
<organism evidence="2 3">
    <name type="scientific">Timema podura</name>
    <name type="common">Walking stick</name>
    <dbReference type="NCBI Taxonomy" id="61482"/>
    <lineage>
        <taxon>Eukaryota</taxon>
        <taxon>Metazoa</taxon>
        <taxon>Ecdysozoa</taxon>
        <taxon>Arthropoda</taxon>
        <taxon>Hexapoda</taxon>
        <taxon>Insecta</taxon>
        <taxon>Pterygota</taxon>
        <taxon>Neoptera</taxon>
        <taxon>Polyneoptera</taxon>
        <taxon>Phasmatodea</taxon>
        <taxon>Timematodea</taxon>
        <taxon>Timematoidea</taxon>
        <taxon>Timematidae</taxon>
        <taxon>Timema</taxon>
    </lineage>
</organism>
<feature type="compositionally biased region" description="Basic and acidic residues" evidence="1">
    <location>
        <begin position="87"/>
        <end position="115"/>
    </location>
</feature>
<feature type="region of interest" description="Disordered" evidence="1">
    <location>
        <begin position="149"/>
        <end position="171"/>
    </location>
</feature>
<feature type="compositionally biased region" description="Polar residues" evidence="1">
    <location>
        <begin position="47"/>
        <end position="65"/>
    </location>
</feature>